<feature type="compositionally biased region" description="Basic residues" evidence="8">
    <location>
        <begin position="674"/>
        <end position="688"/>
    </location>
</feature>
<dbReference type="EC" id="4.6.1.2" evidence="2"/>
<evidence type="ECO:0000256" key="5">
    <source>
        <dbReference type="ARBA" id="ARBA00023134"/>
    </source>
</evidence>
<dbReference type="GO" id="GO:0020037">
    <property type="term" value="F:heme binding"/>
    <property type="evidence" value="ECO:0007669"/>
    <property type="project" value="InterPro"/>
</dbReference>
<reference evidence="10" key="1">
    <citation type="submission" date="2021-02" db="EMBL/GenBank/DDBJ databases">
        <authorList>
            <person name="Nowell W R."/>
        </authorList>
    </citation>
    <scope>NUCLEOTIDE SEQUENCE</scope>
</reference>
<keyword evidence="6" id="KW-0456">Lyase</keyword>
<dbReference type="InterPro" id="IPR038158">
    <property type="entry name" value="H-NOX_domain_sf"/>
</dbReference>
<evidence type="ECO:0000259" key="9">
    <source>
        <dbReference type="PROSITE" id="PS50125"/>
    </source>
</evidence>
<dbReference type="Pfam" id="PF07701">
    <property type="entry name" value="HNOBA"/>
    <property type="match status" value="1"/>
</dbReference>
<dbReference type="OrthoDB" id="1890790at2759"/>
<dbReference type="Gene3D" id="6.10.250.780">
    <property type="match status" value="1"/>
</dbReference>
<dbReference type="SMART" id="SM00044">
    <property type="entry name" value="CYCc"/>
    <property type="match status" value="1"/>
</dbReference>
<dbReference type="Gene3D" id="3.30.450.260">
    <property type="entry name" value="Haem NO binding associated domain"/>
    <property type="match status" value="1"/>
</dbReference>
<organism evidence="10 11">
    <name type="scientific">Adineta steineri</name>
    <dbReference type="NCBI Taxonomy" id="433720"/>
    <lineage>
        <taxon>Eukaryota</taxon>
        <taxon>Metazoa</taxon>
        <taxon>Spiralia</taxon>
        <taxon>Gnathifera</taxon>
        <taxon>Rotifera</taxon>
        <taxon>Eurotatoria</taxon>
        <taxon>Bdelloidea</taxon>
        <taxon>Adinetida</taxon>
        <taxon>Adinetidae</taxon>
        <taxon>Adineta</taxon>
    </lineage>
</organism>
<evidence type="ECO:0000256" key="7">
    <source>
        <dbReference type="ARBA" id="ARBA00023293"/>
    </source>
</evidence>
<dbReference type="InterPro" id="IPR011645">
    <property type="entry name" value="HNOB_dom_associated"/>
</dbReference>
<dbReference type="InterPro" id="IPR001054">
    <property type="entry name" value="A/G_cyclase"/>
</dbReference>
<dbReference type="InterPro" id="IPR042463">
    <property type="entry name" value="HNOB_dom_associated_sf"/>
</dbReference>
<evidence type="ECO:0000313" key="10">
    <source>
        <dbReference type="EMBL" id="CAF1450097.1"/>
    </source>
</evidence>
<accession>A0A815PKI2</accession>
<dbReference type="Proteomes" id="UP000663832">
    <property type="component" value="Unassembled WGS sequence"/>
</dbReference>
<evidence type="ECO:0000313" key="11">
    <source>
        <dbReference type="Proteomes" id="UP000663832"/>
    </source>
</evidence>
<comment type="caution">
    <text evidence="10">The sequence shown here is derived from an EMBL/GenBank/DDBJ whole genome shotgun (WGS) entry which is preliminary data.</text>
</comment>
<dbReference type="PANTHER" id="PTHR45655">
    <property type="entry name" value="GUANYLATE CYCLASE SOLUBLE SUBUNIT BETA-2"/>
    <property type="match status" value="1"/>
</dbReference>
<feature type="domain" description="Guanylate cyclase" evidence="9">
    <location>
        <begin position="439"/>
        <end position="601"/>
    </location>
</feature>
<evidence type="ECO:0000256" key="8">
    <source>
        <dbReference type="SAM" id="MobiDB-lite"/>
    </source>
</evidence>
<dbReference type="GO" id="GO:0019934">
    <property type="term" value="P:cGMP-mediated signaling"/>
    <property type="evidence" value="ECO:0007669"/>
    <property type="project" value="TreeGrafter"/>
</dbReference>
<keyword evidence="5" id="KW-0342">GTP-binding</keyword>
<comment type="subcellular location">
    <subcellularLocation>
        <location evidence="1">Cytoplasm</location>
    </subcellularLocation>
</comment>
<dbReference type="Gene3D" id="3.90.1520.10">
    <property type="entry name" value="H-NOX domain"/>
    <property type="match status" value="1"/>
</dbReference>
<dbReference type="InterPro" id="IPR029787">
    <property type="entry name" value="Nucleotide_cyclase"/>
</dbReference>
<dbReference type="EMBL" id="CAJNOM010000459">
    <property type="protein sequence ID" value="CAF1450097.1"/>
    <property type="molecule type" value="Genomic_DNA"/>
</dbReference>
<dbReference type="Pfam" id="PF07700">
    <property type="entry name" value="HNOB"/>
    <property type="match status" value="1"/>
</dbReference>
<name>A0A815PKI2_9BILA</name>
<dbReference type="GO" id="GO:0005525">
    <property type="term" value="F:GTP binding"/>
    <property type="evidence" value="ECO:0007669"/>
    <property type="project" value="UniProtKB-KW"/>
</dbReference>
<dbReference type="SUPFAM" id="SSF111126">
    <property type="entry name" value="Ligand-binding domain in the NO signalling and Golgi transport"/>
    <property type="match status" value="1"/>
</dbReference>
<keyword evidence="7" id="KW-0141">cGMP biosynthesis</keyword>
<keyword evidence="3" id="KW-0963">Cytoplasm</keyword>
<dbReference type="AlphaFoldDB" id="A0A815PKI2"/>
<dbReference type="InterPro" id="IPR011644">
    <property type="entry name" value="Heme_NO-bd"/>
</dbReference>
<evidence type="ECO:0000256" key="4">
    <source>
        <dbReference type="ARBA" id="ARBA00022741"/>
    </source>
</evidence>
<dbReference type="Gene3D" id="3.30.70.1230">
    <property type="entry name" value="Nucleotide cyclase"/>
    <property type="match status" value="1"/>
</dbReference>
<evidence type="ECO:0000256" key="6">
    <source>
        <dbReference type="ARBA" id="ARBA00023239"/>
    </source>
</evidence>
<dbReference type="GO" id="GO:0004383">
    <property type="term" value="F:guanylate cyclase activity"/>
    <property type="evidence" value="ECO:0007669"/>
    <property type="project" value="UniProtKB-EC"/>
</dbReference>
<dbReference type="InterPro" id="IPR024096">
    <property type="entry name" value="NO_sig/Golgi_transp_ligand-bd"/>
</dbReference>
<dbReference type="GO" id="GO:0008074">
    <property type="term" value="C:guanylate cyclase complex, soluble"/>
    <property type="evidence" value="ECO:0007669"/>
    <property type="project" value="TreeGrafter"/>
</dbReference>
<evidence type="ECO:0000256" key="2">
    <source>
        <dbReference type="ARBA" id="ARBA00012202"/>
    </source>
</evidence>
<gene>
    <name evidence="10" type="ORF">QVE165_LOCUS40228</name>
</gene>
<sequence length="718" mass="81602">MLYGILLESCRDGVCEAYGVATWKRIVEELNFEHDSFTTLGRYEENIIERVAECNSKLTLLLENNILFLGLCEITHEGSPDTYMQFFGECFVRFFTNYGYDKILRVAGRHFRDFLLSIDQLHDSNRFSFPKMKSPLFHVTEEDEFGAVLHYKSKRRGFQRYVMGQLKECGTRFFQEDISCRIQDDVSSNEYTHIVFRVDFNNYKLKNLGKRFIQNPSLPDVTSATFFKVFPFAILIDPQMRMFHVGKSVQKVFPTNVPLIGRHIEDVFRLVRPDILLEWNRLLSYGRHIVFVIESRIPLQPNASVIAKKLATATTHAHLRLKGQMKVIPAWNMIAFLCHPELTTAEEMLSIGLFLHDINFYDGSSEILIAGMQHARTLQAAIDKQQAWITKLQGSKHELVEWRRKGKRLLYNIMPRHIAQMLQEGVLPNSICESHKLLTVLFAYSIDFKDVVEKLAPHQIVDSINAIVNAFDQCSEHFDVFKVETKADSSYMVVAGIQDRSTRDQRRSSTASGSSVHSLAYSDELNSDLKNPLGLNQAEIVAGLALEMVKSSTTVINPITEEPFRIKFGFHSGPAVGGIVGAKNVQYCLFGDTVNTASRITTTGEPGRIHMSDTAFLLIRDSPYFEIHNKGKTELKGRGTIETHWLVGPKSTYTAAIELDPFLLNEERHSSAAHSHRHHHHHSSHSKRHGDATPEKRLSNTINHGPSATGGQCPFSRM</sequence>
<dbReference type="CDD" id="cd07302">
    <property type="entry name" value="CHD"/>
    <property type="match status" value="1"/>
</dbReference>
<dbReference type="PROSITE" id="PS50125">
    <property type="entry name" value="GUANYLATE_CYCLASE_2"/>
    <property type="match status" value="1"/>
</dbReference>
<protein>
    <recommendedName>
        <fullName evidence="2">guanylate cyclase</fullName>
        <ecNumber evidence="2">4.6.1.2</ecNumber>
    </recommendedName>
</protein>
<keyword evidence="11" id="KW-1185">Reference proteome</keyword>
<dbReference type="SUPFAM" id="SSF55073">
    <property type="entry name" value="Nucleotide cyclase"/>
    <property type="match status" value="1"/>
</dbReference>
<dbReference type="Pfam" id="PF00211">
    <property type="entry name" value="Guanylate_cyc"/>
    <property type="match status" value="1"/>
</dbReference>
<evidence type="ECO:0000256" key="3">
    <source>
        <dbReference type="ARBA" id="ARBA00022490"/>
    </source>
</evidence>
<feature type="region of interest" description="Disordered" evidence="8">
    <location>
        <begin position="669"/>
        <end position="718"/>
    </location>
</feature>
<proteinExistence type="predicted"/>
<feature type="compositionally biased region" description="Polar residues" evidence="8">
    <location>
        <begin position="699"/>
        <end position="710"/>
    </location>
</feature>
<dbReference type="PANTHER" id="PTHR45655:SF5">
    <property type="entry name" value="SOLUBLE GUANYLATE CYCLASE 89DA-RELATED"/>
    <property type="match status" value="1"/>
</dbReference>
<evidence type="ECO:0000256" key="1">
    <source>
        <dbReference type="ARBA" id="ARBA00004496"/>
    </source>
</evidence>
<feature type="compositionally biased region" description="Basic and acidic residues" evidence="8">
    <location>
        <begin position="689"/>
        <end position="698"/>
    </location>
</feature>
<dbReference type="GO" id="GO:0070482">
    <property type="term" value="P:response to oxygen levels"/>
    <property type="evidence" value="ECO:0007669"/>
    <property type="project" value="TreeGrafter"/>
</dbReference>
<keyword evidence="4" id="KW-0547">Nucleotide-binding</keyword>